<dbReference type="CDD" id="cd04730">
    <property type="entry name" value="NPD_like"/>
    <property type="match status" value="1"/>
</dbReference>
<comment type="caution">
    <text evidence="6">The sequence shown here is derived from an EMBL/GenBank/DDBJ whole genome shotgun (WGS) entry which is preliminary data.</text>
</comment>
<dbReference type="InterPro" id="IPR004136">
    <property type="entry name" value="NMO"/>
</dbReference>
<keyword evidence="7" id="KW-1185">Reference proteome</keyword>
<gene>
    <name evidence="6" type="ORF">ABID14_000523</name>
</gene>
<dbReference type="Proteomes" id="UP001549162">
    <property type="component" value="Unassembled WGS sequence"/>
</dbReference>
<evidence type="ECO:0000256" key="3">
    <source>
        <dbReference type="ARBA" id="ARBA00022630"/>
    </source>
</evidence>
<dbReference type="Gene3D" id="3.20.20.70">
    <property type="entry name" value="Aldolase class I"/>
    <property type="match status" value="1"/>
</dbReference>
<evidence type="ECO:0000256" key="1">
    <source>
        <dbReference type="ARBA" id="ARBA00003535"/>
    </source>
</evidence>
<sequence length="341" mass="37365">MEIRIKDKILNIPIIQGGMGIGVSKGLLAGKVAQNGGAGTISFVNCGYCEDDFYIDKISANKRAFLKELKIAKDISKGSGMILVNIMNVVNKFKDYIVFLNNTDVDGIVVGAGLPLDLPKYVGKDKIIAPVISSARALNMISKKWQKLNRKPDFVVFEGPEAGGHLGFKEDELQIDVFEELKKILDVTKDIPVFIGGGFGTAEKIKLALSHGATGVQIGTGFLFTEEANLDKKVKSKLLKLKNMGKIECSILNSPVGLLARGLNTTFVNKVKQERVMSNHCIDCIKTCKKSQTQYCINDALINAIKGDMENGLFFCGTDIDNFHEVISVDKYMDLLRSGYE</sequence>
<dbReference type="PANTHER" id="PTHR32332">
    <property type="entry name" value="2-NITROPROPANE DIOXYGENASE"/>
    <property type="match status" value="1"/>
</dbReference>
<dbReference type="InterPro" id="IPR013785">
    <property type="entry name" value="Aldolase_TIM"/>
</dbReference>
<keyword evidence="6" id="KW-0223">Dioxygenase</keyword>
<evidence type="ECO:0000256" key="5">
    <source>
        <dbReference type="ARBA" id="ARBA00023002"/>
    </source>
</evidence>
<organism evidence="6 7">
    <name type="scientific">Peptoniphilus olsenii</name>
    <dbReference type="NCBI Taxonomy" id="411570"/>
    <lineage>
        <taxon>Bacteria</taxon>
        <taxon>Bacillati</taxon>
        <taxon>Bacillota</taxon>
        <taxon>Tissierellia</taxon>
        <taxon>Tissierellales</taxon>
        <taxon>Peptoniphilaceae</taxon>
        <taxon>Peptoniphilus</taxon>
    </lineage>
</organism>
<name>A0ABV2J836_9FIRM</name>
<proteinExistence type="predicted"/>
<evidence type="ECO:0000256" key="4">
    <source>
        <dbReference type="ARBA" id="ARBA00022643"/>
    </source>
</evidence>
<dbReference type="EMBL" id="JBEPMA010000002">
    <property type="protein sequence ID" value="MET3616898.1"/>
    <property type="molecule type" value="Genomic_DNA"/>
</dbReference>
<dbReference type="SUPFAM" id="SSF51412">
    <property type="entry name" value="Inosine monophosphate dehydrogenase (IMPDH)"/>
    <property type="match status" value="1"/>
</dbReference>
<reference evidence="6 7" key="1">
    <citation type="submission" date="2024-06" db="EMBL/GenBank/DDBJ databases">
        <title>Genomic Encyclopedia of Type Strains, Phase IV (KMG-IV): sequencing the most valuable type-strain genomes for metagenomic binning, comparative biology and taxonomic classification.</title>
        <authorList>
            <person name="Goeker M."/>
        </authorList>
    </citation>
    <scope>NUCLEOTIDE SEQUENCE [LARGE SCALE GENOMIC DNA]</scope>
    <source>
        <strain evidence="6 7">DSM 21460</strain>
    </source>
</reference>
<keyword evidence="5" id="KW-0560">Oxidoreductase</keyword>
<evidence type="ECO:0000256" key="2">
    <source>
        <dbReference type="ARBA" id="ARBA00013457"/>
    </source>
</evidence>
<dbReference type="RefSeq" id="WP_354366907.1">
    <property type="nucleotide sequence ID" value="NZ_JBEPMA010000002.1"/>
</dbReference>
<dbReference type="PANTHER" id="PTHR32332:SF18">
    <property type="entry name" value="2-NITROPROPANE DIOXYGENASE"/>
    <property type="match status" value="1"/>
</dbReference>
<dbReference type="GO" id="GO:0051213">
    <property type="term" value="F:dioxygenase activity"/>
    <property type="evidence" value="ECO:0007669"/>
    <property type="project" value="UniProtKB-KW"/>
</dbReference>
<protein>
    <recommendedName>
        <fullName evidence="2">Probable nitronate monooxygenase</fullName>
    </recommendedName>
</protein>
<dbReference type="Pfam" id="PF03060">
    <property type="entry name" value="NMO"/>
    <property type="match status" value="1"/>
</dbReference>
<accession>A0ABV2J836</accession>
<evidence type="ECO:0000313" key="6">
    <source>
        <dbReference type="EMBL" id="MET3616898.1"/>
    </source>
</evidence>
<comment type="function">
    <text evidence="1">Nitronate monooxygenase that uses molecular oxygen to catalyze the oxidative denitrification of alkyl nitronates. Acts on propionate 3-nitronate (P3N), the presumed physiological substrate. Probably functions in the detoxification of P3N, a metabolic poison produced by plants and fungi as a defense mechanism.</text>
</comment>
<keyword evidence="4" id="KW-0288">FMN</keyword>
<evidence type="ECO:0000313" key="7">
    <source>
        <dbReference type="Proteomes" id="UP001549162"/>
    </source>
</evidence>
<keyword evidence="3" id="KW-0285">Flavoprotein</keyword>